<comment type="caution">
    <text evidence="2">The sequence shown here is derived from an EMBL/GenBank/DDBJ whole genome shotgun (WGS) entry which is preliminary data.</text>
</comment>
<keyword evidence="1" id="KW-0732">Signal</keyword>
<dbReference type="EMBL" id="JANRMI010000003">
    <property type="protein sequence ID" value="MDG0816767.1"/>
    <property type="molecule type" value="Genomic_DNA"/>
</dbReference>
<dbReference type="RefSeq" id="WP_277578245.1">
    <property type="nucleotide sequence ID" value="NZ_JANRMI010000003.1"/>
</dbReference>
<proteinExistence type="predicted"/>
<feature type="chain" id="PRO_5047137833" evidence="1">
    <location>
        <begin position="20"/>
        <end position="403"/>
    </location>
</feature>
<dbReference type="Proteomes" id="UP001152321">
    <property type="component" value="Unassembled WGS sequence"/>
</dbReference>
<evidence type="ECO:0000313" key="2">
    <source>
        <dbReference type="EMBL" id="MDG0816767.1"/>
    </source>
</evidence>
<accession>A0ABT6DJT9</accession>
<organism evidence="2 3">
    <name type="scientific">Bdellovibrio svalbardensis</name>
    <dbReference type="NCBI Taxonomy" id="2972972"/>
    <lineage>
        <taxon>Bacteria</taxon>
        <taxon>Pseudomonadati</taxon>
        <taxon>Bdellovibrionota</taxon>
        <taxon>Bdellovibrionia</taxon>
        <taxon>Bdellovibrionales</taxon>
        <taxon>Pseudobdellovibrionaceae</taxon>
        <taxon>Bdellovibrio</taxon>
    </lineage>
</organism>
<evidence type="ECO:0000313" key="3">
    <source>
        <dbReference type="Proteomes" id="UP001152321"/>
    </source>
</evidence>
<gene>
    <name evidence="2" type="ORF">NWE73_10355</name>
</gene>
<name>A0ABT6DJT9_9BACT</name>
<reference evidence="2" key="1">
    <citation type="submission" date="2022-08" db="EMBL/GenBank/DDBJ databases">
        <title>Novel Bdellovibrio Species Isolated from Svalbard: Designation Bdellovibrio svalbardensis.</title>
        <authorList>
            <person name="Mitchell R.J."/>
            <person name="Choi S.Y."/>
        </authorList>
    </citation>
    <scope>NUCLEOTIDE SEQUENCE</scope>
    <source>
        <strain evidence="2">PAP01</strain>
    </source>
</reference>
<sequence length="403" mass="44740">MKYLLTSLISMFVAAPAFAYITATAAPKTVDPNTRTHILIVGNGTDLGNALTEAAAAQAKKYNELYPNEQVYLISVNETGKDQDIEDLKNFGFANITEKGKSFRSKDVFNEMSSFSKIASVDVFSHSVAYYGVILDGKLNRLDPKADGYEKLASHFTSDAYAFLHGCNSAQFLAGIFSFQWGIPVAGSFTGTDFQYLYDNKGFHNDDDRKPKDSAKVKVNRQSFEKNIGCYAGGCSRLFPDNFAYHGFWGSFNEGGLGFYKWLCVNNSITQDRCFKTMARAALSYISVKALRENSSLEDYKDVVLDYLCPANKRDECRAALENAAATGKMEYDPYGAKSLQCDFKGCQAKFTCERIPLVNLLKSGSCEVQNLRTSNKTTTMANEYVAYLKGYKLLQAELAAKR</sequence>
<feature type="signal peptide" evidence="1">
    <location>
        <begin position="1"/>
        <end position="19"/>
    </location>
</feature>
<protein>
    <submittedName>
        <fullName evidence="2">Uncharacterized protein</fullName>
    </submittedName>
</protein>
<evidence type="ECO:0000256" key="1">
    <source>
        <dbReference type="SAM" id="SignalP"/>
    </source>
</evidence>
<keyword evidence="3" id="KW-1185">Reference proteome</keyword>